<sequence>MSKNPVFEPPTLEQEIQKDNDLAICKIKTINIQLELLRDNIYNNIIKALQNLELSNHIWITKSNNYFINENQILMYKHLSKGQSTNLTTLPNNRINKNLNDSHDRSISGHLGVDKTYNKIIERYFWPTIYKDIRKYVTSCISYQKRKSDKTTMHCYKQKSIRNR</sequence>
<dbReference type="InterPro" id="IPR041588">
    <property type="entry name" value="Integrase_H2C2"/>
</dbReference>
<accession>A0A2S2PXT1</accession>
<dbReference type="Gene3D" id="1.10.340.70">
    <property type="match status" value="1"/>
</dbReference>
<dbReference type="Pfam" id="PF17921">
    <property type="entry name" value="Integrase_H2C2"/>
    <property type="match status" value="1"/>
</dbReference>
<reference evidence="2" key="1">
    <citation type="submission" date="2018-04" db="EMBL/GenBank/DDBJ databases">
        <title>Transcriptome assembly of Sipha flava.</title>
        <authorList>
            <person name="Scully E.D."/>
            <person name="Geib S.M."/>
            <person name="Palmer N.A."/>
            <person name="Koch K."/>
            <person name="Bradshaw J."/>
            <person name="Heng-Moss T."/>
            <person name="Sarath G."/>
        </authorList>
    </citation>
    <scope>NUCLEOTIDE SEQUENCE</scope>
</reference>
<feature type="domain" description="Integrase zinc-binding" evidence="1">
    <location>
        <begin position="91"/>
        <end position="148"/>
    </location>
</feature>
<dbReference type="EMBL" id="GGMS01000971">
    <property type="protein sequence ID" value="MBY70174.1"/>
    <property type="molecule type" value="Transcribed_RNA"/>
</dbReference>
<name>A0A2S2PXT1_9HEMI</name>
<gene>
    <name evidence="2" type="ORF">g.175977</name>
</gene>
<proteinExistence type="predicted"/>
<dbReference type="InterPro" id="IPR052160">
    <property type="entry name" value="Gypsy_RT_Integrase-like"/>
</dbReference>
<dbReference type="AlphaFoldDB" id="A0A2S2PXT1"/>
<dbReference type="PANTHER" id="PTHR47266">
    <property type="entry name" value="ENDONUCLEASE-RELATED"/>
    <property type="match status" value="1"/>
</dbReference>
<organism evidence="2">
    <name type="scientific">Sipha flava</name>
    <name type="common">yellow sugarcane aphid</name>
    <dbReference type="NCBI Taxonomy" id="143950"/>
    <lineage>
        <taxon>Eukaryota</taxon>
        <taxon>Metazoa</taxon>
        <taxon>Ecdysozoa</taxon>
        <taxon>Arthropoda</taxon>
        <taxon>Hexapoda</taxon>
        <taxon>Insecta</taxon>
        <taxon>Pterygota</taxon>
        <taxon>Neoptera</taxon>
        <taxon>Paraneoptera</taxon>
        <taxon>Hemiptera</taxon>
        <taxon>Sternorrhyncha</taxon>
        <taxon>Aphidomorpha</taxon>
        <taxon>Aphidoidea</taxon>
        <taxon>Aphididae</taxon>
        <taxon>Sipha</taxon>
    </lineage>
</organism>
<evidence type="ECO:0000313" key="2">
    <source>
        <dbReference type="EMBL" id="MBY70174.1"/>
    </source>
</evidence>
<protein>
    <recommendedName>
        <fullName evidence="1">Integrase zinc-binding domain-containing protein</fullName>
    </recommendedName>
</protein>
<evidence type="ECO:0000259" key="1">
    <source>
        <dbReference type="Pfam" id="PF17921"/>
    </source>
</evidence>
<dbReference type="FunFam" id="1.10.340.70:FF:000001">
    <property type="entry name" value="Retrovirus-related Pol polyprotein from transposon gypsy-like Protein"/>
    <property type="match status" value="1"/>
</dbReference>